<keyword evidence="2" id="KW-1185">Reference proteome</keyword>
<name>A0ABU7LSV9_9PROT</name>
<protein>
    <recommendedName>
        <fullName evidence="3">J domain-containing protein</fullName>
    </recommendedName>
</protein>
<organism evidence="1 2">
    <name type="scientific">Hyphobacterium lacteum</name>
    <dbReference type="NCBI Taxonomy" id="3116575"/>
    <lineage>
        <taxon>Bacteria</taxon>
        <taxon>Pseudomonadati</taxon>
        <taxon>Pseudomonadota</taxon>
        <taxon>Alphaproteobacteria</taxon>
        <taxon>Maricaulales</taxon>
        <taxon>Maricaulaceae</taxon>
        <taxon>Hyphobacterium</taxon>
    </lineage>
</organism>
<comment type="caution">
    <text evidence="1">The sequence shown here is derived from an EMBL/GenBank/DDBJ whole genome shotgun (WGS) entry which is preliminary data.</text>
</comment>
<reference evidence="1 2" key="1">
    <citation type="submission" date="2024-01" db="EMBL/GenBank/DDBJ databases">
        <title>Hyphobacterium bacterium isolated from marine sediment.</title>
        <authorList>
            <person name="Zhao S."/>
        </authorList>
    </citation>
    <scope>NUCLEOTIDE SEQUENCE [LARGE SCALE GENOMIC DNA]</scope>
    <source>
        <strain evidence="2">HN65</strain>
    </source>
</reference>
<dbReference type="InterPro" id="IPR036869">
    <property type="entry name" value="J_dom_sf"/>
</dbReference>
<evidence type="ECO:0000313" key="2">
    <source>
        <dbReference type="Proteomes" id="UP001354971"/>
    </source>
</evidence>
<dbReference type="SUPFAM" id="SSF46565">
    <property type="entry name" value="Chaperone J-domain"/>
    <property type="match status" value="1"/>
</dbReference>
<dbReference type="EMBL" id="JAZDRP010000008">
    <property type="protein sequence ID" value="MEE2527006.1"/>
    <property type="molecule type" value="Genomic_DNA"/>
</dbReference>
<gene>
    <name evidence="1" type="ORF">V0U79_11555</name>
</gene>
<dbReference type="Proteomes" id="UP001354971">
    <property type="component" value="Unassembled WGS sequence"/>
</dbReference>
<sequence length="165" mass="17444">MWDDSPDTQAALARLGLDGRSSLADAKAAFRHRARALHPDHTPASEKTLLELAECIRAIRHLENSAPVVFEISLDAEAAANGVTRSAEYKGRSGVFRIAAGSQNGDIVPAIGDPSFKAVIAVAQTNPASAKETPRGGLSAFVDEFATREPAARFAGWLRKAHSAA</sequence>
<dbReference type="RefSeq" id="WP_330199670.1">
    <property type="nucleotide sequence ID" value="NZ_JAZDRP010000008.1"/>
</dbReference>
<evidence type="ECO:0000313" key="1">
    <source>
        <dbReference type="EMBL" id="MEE2527006.1"/>
    </source>
</evidence>
<evidence type="ECO:0008006" key="3">
    <source>
        <dbReference type="Google" id="ProtNLM"/>
    </source>
</evidence>
<proteinExistence type="predicted"/>
<accession>A0ABU7LSV9</accession>